<dbReference type="AlphaFoldDB" id="D3AD82"/>
<dbReference type="PROSITE" id="PS50931">
    <property type="entry name" value="HTH_LYSR"/>
    <property type="match status" value="1"/>
</dbReference>
<accession>D3AD82</accession>
<dbReference type="GO" id="GO:0000976">
    <property type="term" value="F:transcription cis-regulatory region binding"/>
    <property type="evidence" value="ECO:0007669"/>
    <property type="project" value="TreeGrafter"/>
</dbReference>
<evidence type="ECO:0000256" key="3">
    <source>
        <dbReference type="ARBA" id="ARBA00023125"/>
    </source>
</evidence>
<evidence type="ECO:0000313" key="7">
    <source>
        <dbReference type="Proteomes" id="UP000004968"/>
    </source>
</evidence>
<evidence type="ECO:0000256" key="2">
    <source>
        <dbReference type="ARBA" id="ARBA00023015"/>
    </source>
</evidence>
<dbReference type="Pfam" id="PF03466">
    <property type="entry name" value="LysR_substrate"/>
    <property type="match status" value="1"/>
</dbReference>
<protein>
    <submittedName>
        <fullName evidence="6">LysR substrate binding domain protein</fullName>
    </submittedName>
</protein>
<dbReference type="PRINTS" id="PR00039">
    <property type="entry name" value="HTHLYSR"/>
</dbReference>
<dbReference type="InterPro" id="IPR000847">
    <property type="entry name" value="LysR_HTH_N"/>
</dbReference>
<dbReference type="GO" id="GO:0003700">
    <property type="term" value="F:DNA-binding transcription factor activity"/>
    <property type="evidence" value="ECO:0007669"/>
    <property type="project" value="InterPro"/>
</dbReference>
<keyword evidence="2" id="KW-0805">Transcription regulation</keyword>
<comment type="caution">
    <text evidence="6">The sequence shown here is derived from an EMBL/GenBank/DDBJ whole genome shotgun (WGS) entry which is preliminary data.</text>
</comment>
<dbReference type="Proteomes" id="UP000004968">
    <property type="component" value="Unassembled WGS sequence"/>
</dbReference>
<evidence type="ECO:0000256" key="4">
    <source>
        <dbReference type="ARBA" id="ARBA00023163"/>
    </source>
</evidence>
<dbReference type="Gene3D" id="1.10.10.10">
    <property type="entry name" value="Winged helix-like DNA-binding domain superfamily/Winged helix DNA-binding domain"/>
    <property type="match status" value="1"/>
</dbReference>
<dbReference type="PANTHER" id="PTHR30126:SF64">
    <property type="entry name" value="HTH-TYPE TRANSCRIPTIONAL REGULATOR CITR"/>
    <property type="match status" value="1"/>
</dbReference>
<dbReference type="InterPro" id="IPR005119">
    <property type="entry name" value="LysR_subst-bd"/>
</dbReference>
<evidence type="ECO:0000259" key="5">
    <source>
        <dbReference type="PROSITE" id="PS50931"/>
    </source>
</evidence>
<dbReference type="Pfam" id="PF00126">
    <property type="entry name" value="HTH_1"/>
    <property type="match status" value="1"/>
</dbReference>
<dbReference type="HOGENOM" id="CLU_039613_6_1_9"/>
<proteinExistence type="inferred from homology"/>
<sequence length="314" mass="35389">MESRGGCQSLLFSGGHDMSSNLEYYKVFYYAGELGSVTLAAEKLCISQPAVSQAIRQLELSVDAKLFIRTSKGVRLTREGELLYSYVKSGLDHIWYGENMLKRMQDLDTGEVRIGASDMTLQFYLLPFLERFHEKYPKVKVTVSNGPTPETVGFLSRGTIDFGVVSSPVDARPEISVTEVKKIRNVFVAGEQFGYLKGKPLEYGILKELPCIFLEKNTSTRRFMDDYLEQLGIVVEPEFELATSDMIVQFAMRNLGIGCVMSEFAEKEIESGRLFELNFKAGMPERSFCIITDRKNPISPAGGRLLELMLENRE</sequence>
<evidence type="ECO:0000256" key="1">
    <source>
        <dbReference type="ARBA" id="ARBA00009437"/>
    </source>
</evidence>
<keyword evidence="4" id="KW-0804">Transcription</keyword>
<keyword evidence="3" id="KW-0238">DNA-binding</keyword>
<gene>
    <name evidence="6" type="ORF">CLOSTHATH_01560</name>
</gene>
<feature type="domain" description="HTH lysR-type" evidence="5">
    <location>
        <begin position="33"/>
        <end position="77"/>
    </location>
</feature>
<organism evidence="6 7">
    <name type="scientific">Hungatella hathewayi DSM 13479</name>
    <dbReference type="NCBI Taxonomy" id="566550"/>
    <lineage>
        <taxon>Bacteria</taxon>
        <taxon>Bacillati</taxon>
        <taxon>Bacillota</taxon>
        <taxon>Clostridia</taxon>
        <taxon>Lachnospirales</taxon>
        <taxon>Lachnospiraceae</taxon>
        <taxon>Hungatella</taxon>
    </lineage>
</organism>
<dbReference type="InterPro" id="IPR036388">
    <property type="entry name" value="WH-like_DNA-bd_sf"/>
</dbReference>
<dbReference type="CDD" id="cd05466">
    <property type="entry name" value="PBP2_LTTR_substrate"/>
    <property type="match status" value="1"/>
</dbReference>
<comment type="similarity">
    <text evidence="1">Belongs to the LysR transcriptional regulatory family.</text>
</comment>
<reference evidence="6 7" key="1">
    <citation type="submission" date="2010-01" db="EMBL/GenBank/DDBJ databases">
        <authorList>
            <person name="Weinstock G."/>
            <person name="Sodergren E."/>
            <person name="Clifton S."/>
            <person name="Fulton L."/>
            <person name="Fulton B."/>
            <person name="Courtney L."/>
            <person name="Fronick C."/>
            <person name="Harrison M."/>
            <person name="Strong C."/>
            <person name="Farmer C."/>
            <person name="Delahaunty K."/>
            <person name="Markovic C."/>
            <person name="Hall O."/>
            <person name="Minx P."/>
            <person name="Tomlinson C."/>
            <person name="Mitreva M."/>
            <person name="Nelson J."/>
            <person name="Hou S."/>
            <person name="Wollam A."/>
            <person name="Pepin K.H."/>
            <person name="Johnson M."/>
            <person name="Bhonagiri V."/>
            <person name="Nash W.E."/>
            <person name="Warren W."/>
            <person name="Chinwalla A."/>
            <person name="Mardis E.R."/>
            <person name="Wilson R.K."/>
        </authorList>
    </citation>
    <scope>NUCLEOTIDE SEQUENCE [LARGE SCALE GENOMIC DNA]</scope>
    <source>
        <strain evidence="6 7">DSM 13479</strain>
    </source>
</reference>
<evidence type="ECO:0000313" key="6">
    <source>
        <dbReference type="EMBL" id="EFD00221.1"/>
    </source>
</evidence>
<dbReference type="SUPFAM" id="SSF46785">
    <property type="entry name" value="Winged helix' DNA-binding domain"/>
    <property type="match status" value="1"/>
</dbReference>
<dbReference type="PANTHER" id="PTHR30126">
    <property type="entry name" value="HTH-TYPE TRANSCRIPTIONAL REGULATOR"/>
    <property type="match status" value="1"/>
</dbReference>
<dbReference type="Gene3D" id="3.40.190.290">
    <property type="match status" value="1"/>
</dbReference>
<dbReference type="InterPro" id="IPR036390">
    <property type="entry name" value="WH_DNA-bd_sf"/>
</dbReference>
<name>D3AD82_9FIRM</name>
<dbReference type="EMBL" id="ACIO01000113">
    <property type="protein sequence ID" value="EFD00221.1"/>
    <property type="molecule type" value="Genomic_DNA"/>
</dbReference>
<dbReference type="SUPFAM" id="SSF53850">
    <property type="entry name" value="Periplasmic binding protein-like II"/>
    <property type="match status" value="1"/>
</dbReference>